<reference evidence="1 2" key="1">
    <citation type="submission" date="2024-05" db="EMBL/GenBank/DDBJ databases">
        <title>Culex pipiens pipiens assembly and annotation.</title>
        <authorList>
            <person name="Alout H."/>
            <person name="Durand T."/>
        </authorList>
    </citation>
    <scope>NUCLEOTIDE SEQUENCE [LARGE SCALE GENOMIC DNA]</scope>
    <source>
        <strain evidence="1">HA-2024</strain>
        <tissue evidence="1">Whole body</tissue>
    </source>
</reference>
<protein>
    <submittedName>
        <fullName evidence="1">Uncharacterized protein</fullName>
    </submittedName>
</protein>
<accession>A0ABD1CI33</accession>
<comment type="caution">
    <text evidence="1">The sequence shown here is derived from an EMBL/GenBank/DDBJ whole genome shotgun (WGS) entry which is preliminary data.</text>
</comment>
<evidence type="ECO:0000313" key="1">
    <source>
        <dbReference type="EMBL" id="KAL1376047.1"/>
    </source>
</evidence>
<keyword evidence="2" id="KW-1185">Reference proteome</keyword>
<organism evidence="1 2">
    <name type="scientific">Culex pipiens pipiens</name>
    <name type="common">Northern house mosquito</name>
    <dbReference type="NCBI Taxonomy" id="38569"/>
    <lineage>
        <taxon>Eukaryota</taxon>
        <taxon>Metazoa</taxon>
        <taxon>Ecdysozoa</taxon>
        <taxon>Arthropoda</taxon>
        <taxon>Hexapoda</taxon>
        <taxon>Insecta</taxon>
        <taxon>Pterygota</taxon>
        <taxon>Neoptera</taxon>
        <taxon>Endopterygota</taxon>
        <taxon>Diptera</taxon>
        <taxon>Nematocera</taxon>
        <taxon>Culicoidea</taxon>
        <taxon>Culicidae</taxon>
        <taxon>Culicinae</taxon>
        <taxon>Culicini</taxon>
        <taxon>Culex</taxon>
        <taxon>Culex</taxon>
    </lineage>
</organism>
<sequence length="116" mass="12524">MWKSKRRLLLLNTGPEQNTRYILAVSESASAAKDTLNQLGSIPWKINSERGRVLDQKAQAGSTAAVGRNCDGLRNNGSLCRLQSMLSSKLAALPVCSVIVVHSQSHQSCRCSNASL</sequence>
<dbReference type="Proteomes" id="UP001562425">
    <property type="component" value="Unassembled WGS sequence"/>
</dbReference>
<evidence type="ECO:0000313" key="2">
    <source>
        <dbReference type="Proteomes" id="UP001562425"/>
    </source>
</evidence>
<dbReference type="AlphaFoldDB" id="A0ABD1CI33"/>
<name>A0ABD1CI33_CULPP</name>
<gene>
    <name evidence="1" type="ORF">pipiens_017112</name>
</gene>
<dbReference type="EMBL" id="JBEHCU010011971">
    <property type="protein sequence ID" value="KAL1376047.1"/>
    <property type="molecule type" value="Genomic_DNA"/>
</dbReference>
<proteinExistence type="predicted"/>